<feature type="region of interest" description="Disordered" evidence="2">
    <location>
        <begin position="648"/>
        <end position="691"/>
    </location>
</feature>
<dbReference type="AlphaFoldDB" id="A0AA37X2G0"/>
<dbReference type="Gene3D" id="3.40.1520.20">
    <property type="match status" value="1"/>
</dbReference>
<organism evidence="5 6">
    <name type="scientific">Cypionkella aquatica</name>
    <dbReference type="NCBI Taxonomy" id="1756042"/>
    <lineage>
        <taxon>Bacteria</taxon>
        <taxon>Pseudomonadati</taxon>
        <taxon>Pseudomonadota</taxon>
        <taxon>Alphaproteobacteria</taxon>
        <taxon>Rhodobacterales</taxon>
        <taxon>Paracoccaceae</taxon>
        <taxon>Cypionkella</taxon>
    </lineage>
</organism>
<evidence type="ECO:0000259" key="4">
    <source>
        <dbReference type="PROSITE" id="PS51123"/>
    </source>
</evidence>
<dbReference type="PROSITE" id="PS51123">
    <property type="entry name" value="OMPA_2"/>
    <property type="match status" value="1"/>
</dbReference>
<gene>
    <name evidence="5" type="ORF">GCM10010873_37310</name>
</gene>
<accession>A0AA37X2G0</accession>
<keyword evidence="3" id="KW-0812">Transmembrane</keyword>
<proteinExistence type="predicted"/>
<dbReference type="SUPFAM" id="SSF103088">
    <property type="entry name" value="OmpA-like"/>
    <property type="match status" value="1"/>
</dbReference>
<dbReference type="Proteomes" id="UP001157355">
    <property type="component" value="Unassembled WGS sequence"/>
</dbReference>
<reference evidence="5 6" key="1">
    <citation type="journal article" date="2014" name="Int. J. Syst. Evol. Microbiol.">
        <title>Complete genome sequence of Corynebacterium casei LMG S-19264T (=DSM 44701T), isolated from a smear-ripened cheese.</title>
        <authorList>
            <consortium name="US DOE Joint Genome Institute (JGI-PGF)"/>
            <person name="Walter F."/>
            <person name="Albersmeier A."/>
            <person name="Kalinowski J."/>
            <person name="Ruckert C."/>
        </authorList>
    </citation>
    <scope>NUCLEOTIDE SEQUENCE [LARGE SCALE GENOMIC DNA]</scope>
    <source>
        <strain evidence="5 6">NBRC 111766</strain>
    </source>
</reference>
<dbReference type="PANTHER" id="PTHR30329">
    <property type="entry name" value="STATOR ELEMENT OF FLAGELLAR MOTOR COMPLEX"/>
    <property type="match status" value="1"/>
</dbReference>
<dbReference type="InterPro" id="IPR050330">
    <property type="entry name" value="Bact_OuterMem_StrucFunc"/>
</dbReference>
<keyword evidence="3" id="KW-1133">Transmembrane helix</keyword>
<feature type="compositionally biased region" description="Low complexity" evidence="2">
    <location>
        <begin position="651"/>
        <end position="663"/>
    </location>
</feature>
<feature type="domain" description="OmpA-like" evidence="4">
    <location>
        <begin position="521"/>
        <end position="638"/>
    </location>
</feature>
<evidence type="ECO:0000256" key="3">
    <source>
        <dbReference type="SAM" id="Phobius"/>
    </source>
</evidence>
<protein>
    <submittedName>
        <fullName evidence="5">Membrane protein</fullName>
    </submittedName>
</protein>
<evidence type="ECO:0000256" key="2">
    <source>
        <dbReference type="SAM" id="MobiDB-lite"/>
    </source>
</evidence>
<name>A0AA37X2G0_9RHOB</name>
<feature type="transmembrane region" description="Helical" evidence="3">
    <location>
        <begin position="41"/>
        <end position="65"/>
    </location>
</feature>
<evidence type="ECO:0000256" key="1">
    <source>
        <dbReference type="PROSITE-ProRule" id="PRU00473"/>
    </source>
</evidence>
<evidence type="ECO:0000313" key="6">
    <source>
        <dbReference type="Proteomes" id="UP001157355"/>
    </source>
</evidence>
<dbReference type="Pfam" id="PF00691">
    <property type="entry name" value="OmpA"/>
    <property type="match status" value="1"/>
</dbReference>
<sequence>MNPLAERFMQSAPGLSGQQTELHDPVVNIPSLSLSQIPARFLAPCAFVAAGLVSVLVAWGAAVLVEGISARSVKSMLLTQGITYAGVAPDGLQIHLSGTAPNEAARYRVVNLVGGLIDSSRIRDRMEVTPVKAIEAPRFSVEMLRNDDGIQLIGLLPESDALQAVKDSAQALNPAIPLADMLETAAYPAPSGWDAALDYGLDALAMLPRSKISVAADQVAITAIAASEAEKRAFETQLNAAKPKDLAVRIEISAPRPVLTPFTLRFVKDAEGARFDACAADTELARAKILAAAGAAGAVGRNTCTIGLGVPTPRWADATVAGIKAVAALPNATLTFADADVTLLAGSEVSQADFDRVVGELDEALPDVFSLNATLEKKAAGGVVGPAEFTATLAPETHRLEMRGRLTDEALRKVVDSFARAEFGSGNTYLATRMDADLPNGWPVRVLAGLQALGELDNGALLVRADTVEVKGITGSQSAKVRISQILSEKLGQGQTFKVDVKYDKALDPLAGVPTPEECAQDVDDVVARQKITFTPGSAEIAAAANGVMKALADVLKSCPGVKLEVAGYTDAQGSEEGNRALSQARAETVVLALQGRQIDVSGMLAKGYGEADPLADNGTEAGREANRRIEFRLIGAAKSVHPDAAKAVTAAEGSDSAKAAAGPDFSGDTSPSVAPLKKTISPKARPKKSE</sequence>
<dbReference type="CDD" id="cd07185">
    <property type="entry name" value="OmpA_C-like"/>
    <property type="match status" value="1"/>
</dbReference>
<dbReference type="EMBL" id="BSPP01000017">
    <property type="protein sequence ID" value="GLS88757.1"/>
    <property type="molecule type" value="Genomic_DNA"/>
</dbReference>
<dbReference type="GO" id="GO:0016020">
    <property type="term" value="C:membrane"/>
    <property type="evidence" value="ECO:0007669"/>
    <property type="project" value="UniProtKB-UniRule"/>
</dbReference>
<keyword evidence="1 3" id="KW-0472">Membrane</keyword>
<dbReference type="PANTHER" id="PTHR30329:SF21">
    <property type="entry name" value="LIPOPROTEIN YIAD-RELATED"/>
    <property type="match status" value="1"/>
</dbReference>
<evidence type="ECO:0000313" key="5">
    <source>
        <dbReference type="EMBL" id="GLS88757.1"/>
    </source>
</evidence>
<comment type="caution">
    <text evidence="5">The sequence shown here is derived from an EMBL/GenBank/DDBJ whole genome shotgun (WGS) entry which is preliminary data.</text>
</comment>
<dbReference type="InterPro" id="IPR036737">
    <property type="entry name" value="OmpA-like_sf"/>
</dbReference>
<dbReference type="Gene3D" id="3.30.1330.60">
    <property type="entry name" value="OmpA-like domain"/>
    <property type="match status" value="1"/>
</dbReference>
<dbReference type="InterPro" id="IPR006665">
    <property type="entry name" value="OmpA-like"/>
</dbReference>
<keyword evidence="6" id="KW-1185">Reference proteome</keyword>